<feature type="transmembrane region" description="Helical" evidence="1">
    <location>
        <begin position="6"/>
        <end position="30"/>
    </location>
</feature>
<reference evidence="2 3" key="1">
    <citation type="submission" date="2017-04" db="EMBL/GenBank/DDBJ databases">
        <title>Isolation and Genetic Analysis of a Novel Cyanophage S-H35 from the Bohai Sea.</title>
        <authorList>
            <person name="Xu X."/>
        </authorList>
    </citation>
    <scope>NUCLEOTIDE SEQUENCE [LARGE SCALE GENOMIC DNA]</scope>
</reference>
<sequence length="59" mass="6909">MAQHHIVDWLGVITLFLFGITMICQGHFIVTGKHGYKHAERENKKMIDARKQVEDLFKK</sequence>
<dbReference type="GeneID" id="65107923"/>
<accession>A0A1Z1LWM8</accession>
<evidence type="ECO:0000313" key="3">
    <source>
        <dbReference type="Proteomes" id="UP000225351"/>
    </source>
</evidence>
<evidence type="ECO:0000313" key="2">
    <source>
        <dbReference type="EMBL" id="ARW57064.1"/>
    </source>
</evidence>
<organism evidence="2 3">
    <name type="scientific">Synechococcus phage S-H35</name>
    <dbReference type="NCBI Taxonomy" id="1983572"/>
    <lineage>
        <taxon>Viruses</taxon>
        <taxon>Duplodnaviria</taxon>
        <taxon>Heunggongvirae</taxon>
        <taxon>Uroviricota</taxon>
        <taxon>Caudoviricetes</taxon>
        <taxon>Pantevenvirales</taxon>
        <taxon>Kyanoviridae</taxon>
        <taxon>Shandvirus</taxon>
        <taxon>Shandvirus sh35</taxon>
    </lineage>
</organism>
<protein>
    <submittedName>
        <fullName evidence="2">Uncharacterized protein</fullName>
    </submittedName>
</protein>
<evidence type="ECO:0000256" key="1">
    <source>
        <dbReference type="SAM" id="Phobius"/>
    </source>
</evidence>
<dbReference type="Proteomes" id="UP000225351">
    <property type="component" value="Segment"/>
</dbReference>
<dbReference type="RefSeq" id="YP_010090451.1">
    <property type="nucleotide sequence ID" value="NC_055719.1"/>
</dbReference>
<dbReference type="EMBL" id="KY945241">
    <property type="protein sequence ID" value="ARW57064.1"/>
    <property type="molecule type" value="Genomic_RNA"/>
</dbReference>
<name>A0A1Z1LWM8_9CAUD</name>
<keyword evidence="3" id="KW-1185">Reference proteome</keyword>
<keyword evidence="1" id="KW-0472">Membrane</keyword>
<proteinExistence type="predicted"/>
<keyword evidence="1" id="KW-0812">Transmembrane</keyword>
<dbReference type="KEGG" id="vg:65107923"/>
<keyword evidence="1" id="KW-1133">Transmembrane helix</keyword>